<keyword evidence="3" id="KW-1185">Reference proteome</keyword>
<evidence type="ECO:0000256" key="1">
    <source>
        <dbReference type="SAM" id="MobiDB-lite"/>
    </source>
</evidence>
<proteinExistence type="predicted"/>
<evidence type="ECO:0000313" key="3">
    <source>
        <dbReference type="Proteomes" id="UP001595387"/>
    </source>
</evidence>
<dbReference type="EMBL" id="JBHRRZ010000015">
    <property type="protein sequence ID" value="MFC2948532.1"/>
    <property type="molecule type" value="Genomic_DNA"/>
</dbReference>
<organism evidence="2 3">
    <name type="scientific">Virgibacillus sediminis</name>
    <dbReference type="NCBI Taxonomy" id="202260"/>
    <lineage>
        <taxon>Bacteria</taxon>
        <taxon>Bacillati</taxon>
        <taxon>Bacillota</taxon>
        <taxon>Bacilli</taxon>
        <taxon>Bacillales</taxon>
        <taxon>Bacillaceae</taxon>
        <taxon>Virgibacillus</taxon>
    </lineage>
</organism>
<sequence>MSKKAKKQSRSTRQSNRAASLYLKQKSEVDKMPKLGTKKTVEIEGIEYTLQHPGTRAYAQIQDRIQLGGGKVSSEKMSEELFKHVVVEPKVSFEYFDEHDGYEEVVEEAMTFLRSGK</sequence>
<dbReference type="RefSeq" id="WP_390305623.1">
    <property type="nucleotide sequence ID" value="NZ_JBHRRZ010000015.1"/>
</dbReference>
<reference evidence="3" key="1">
    <citation type="journal article" date="2019" name="Int. J. Syst. Evol. Microbiol.">
        <title>The Global Catalogue of Microorganisms (GCM) 10K type strain sequencing project: providing services to taxonomists for standard genome sequencing and annotation.</title>
        <authorList>
            <consortium name="The Broad Institute Genomics Platform"/>
            <consortium name="The Broad Institute Genome Sequencing Center for Infectious Disease"/>
            <person name="Wu L."/>
            <person name="Ma J."/>
        </authorList>
    </citation>
    <scope>NUCLEOTIDE SEQUENCE [LARGE SCALE GENOMIC DNA]</scope>
    <source>
        <strain evidence="3">KCTC 13193</strain>
    </source>
</reference>
<gene>
    <name evidence="2" type="ORF">ACFODW_09290</name>
</gene>
<protein>
    <submittedName>
        <fullName evidence="2">Uncharacterized protein</fullName>
    </submittedName>
</protein>
<feature type="region of interest" description="Disordered" evidence="1">
    <location>
        <begin position="1"/>
        <end position="23"/>
    </location>
</feature>
<accession>A0ABV7A623</accession>
<name>A0ABV7A623_9BACI</name>
<dbReference type="Proteomes" id="UP001595387">
    <property type="component" value="Unassembled WGS sequence"/>
</dbReference>
<evidence type="ECO:0000313" key="2">
    <source>
        <dbReference type="EMBL" id="MFC2948532.1"/>
    </source>
</evidence>
<comment type="caution">
    <text evidence="2">The sequence shown here is derived from an EMBL/GenBank/DDBJ whole genome shotgun (WGS) entry which is preliminary data.</text>
</comment>
<feature type="compositionally biased region" description="Basic residues" evidence="1">
    <location>
        <begin position="1"/>
        <end position="10"/>
    </location>
</feature>